<dbReference type="GO" id="GO:0043565">
    <property type="term" value="F:sequence-specific DNA binding"/>
    <property type="evidence" value="ECO:0007669"/>
    <property type="project" value="InterPro"/>
</dbReference>
<dbReference type="PROSITE" id="PS01124">
    <property type="entry name" value="HTH_ARAC_FAMILY_2"/>
    <property type="match status" value="1"/>
</dbReference>
<dbReference type="InterPro" id="IPR029062">
    <property type="entry name" value="Class_I_gatase-like"/>
</dbReference>
<dbReference type="InterPro" id="IPR018060">
    <property type="entry name" value="HTH_AraC"/>
</dbReference>
<dbReference type="SUPFAM" id="SSF52317">
    <property type="entry name" value="Class I glutamine amidotransferase-like"/>
    <property type="match status" value="1"/>
</dbReference>
<dbReference type="Proteomes" id="UP000389128">
    <property type="component" value="Unassembled WGS sequence"/>
</dbReference>
<dbReference type="Gene3D" id="1.10.10.60">
    <property type="entry name" value="Homeodomain-like"/>
    <property type="match status" value="1"/>
</dbReference>
<dbReference type="Pfam" id="PF01965">
    <property type="entry name" value="DJ-1_PfpI"/>
    <property type="match status" value="1"/>
</dbReference>
<evidence type="ECO:0000256" key="2">
    <source>
        <dbReference type="ARBA" id="ARBA00023163"/>
    </source>
</evidence>
<feature type="domain" description="HTH araC/xylS-type" evidence="3">
    <location>
        <begin position="213"/>
        <end position="311"/>
    </location>
</feature>
<dbReference type="InterPro" id="IPR002818">
    <property type="entry name" value="DJ-1/PfpI"/>
</dbReference>
<organism evidence="4 5">
    <name type="scientific">Zoogloea oleivorans</name>
    <dbReference type="NCBI Taxonomy" id="1552750"/>
    <lineage>
        <taxon>Bacteria</taxon>
        <taxon>Pseudomonadati</taxon>
        <taxon>Pseudomonadota</taxon>
        <taxon>Betaproteobacteria</taxon>
        <taxon>Rhodocyclales</taxon>
        <taxon>Zoogloeaceae</taxon>
        <taxon>Zoogloea</taxon>
    </lineage>
</organism>
<dbReference type="GO" id="GO:0003700">
    <property type="term" value="F:DNA-binding transcription factor activity"/>
    <property type="evidence" value="ECO:0007669"/>
    <property type="project" value="InterPro"/>
</dbReference>
<evidence type="ECO:0000259" key="3">
    <source>
        <dbReference type="PROSITE" id="PS01124"/>
    </source>
</evidence>
<evidence type="ECO:0000313" key="5">
    <source>
        <dbReference type="Proteomes" id="UP000389128"/>
    </source>
</evidence>
<dbReference type="SMART" id="SM00342">
    <property type="entry name" value="HTH_ARAC"/>
    <property type="match status" value="1"/>
</dbReference>
<dbReference type="EMBL" id="SDKK01000003">
    <property type="protein sequence ID" value="TYC61208.1"/>
    <property type="molecule type" value="Genomic_DNA"/>
</dbReference>
<evidence type="ECO:0000313" key="4">
    <source>
        <dbReference type="EMBL" id="TYC61208.1"/>
    </source>
</evidence>
<proteinExistence type="predicted"/>
<comment type="caution">
    <text evidence="4">The sequence shown here is derived from an EMBL/GenBank/DDBJ whole genome shotgun (WGS) entry which is preliminary data.</text>
</comment>
<keyword evidence="2" id="KW-0804">Transcription</keyword>
<evidence type="ECO:0000256" key="1">
    <source>
        <dbReference type="ARBA" id="ARBA00023015"/>
    </source>
</evidence>
<reference evidence="4 5" key="1">
    <citation type="submission" date="2019-01" db="EMBL/GenBank/DDBJ databases">
        <title>Zoogloea oleivorans genome sequencing and assembly.</title>
        <authorList>
            <person name="Tancsics A."/>
            <person name="Farkas M."/>
            <person name="Kriszt B."/>
            <person name="Maroti G."/>
            <person name="Horvath B."/>
        </authorList>
    </citation>
    <scope>NUCLEOTIDE SEQUENCE [LARGE SCALE GENOMIC DNA]</scope>
    <source>
        <strain evidence="4 5">Buc</strain>
    </source>
</reference>
<dbReference type="PANTHER" id="PTHR43130:SF3">
    <property type="entry name" value="HTH-TYPE TRANSCRIPTIONAL REGULATOR RV1931C"/>
    <property type="match status" value="1"/>
</dbReference>
<gene>
    <name evidence="4" type="ORF">ETQ85_03885</name>
</gene>
<dbReference type="OrthoDB" id="9794896at2"/>
<dbReference type="InterPro" id="IPR052158">
    <property type="entry name" value="INH-QAR"/>
</dbReference>
<dbReference type="Pfam" id="PF12833">
    <property type="entry name" value="HTH_18"/>
    <property type="match status" value="1"/>
</dbReference>
<dbReference type="CDD" id="cd03137">
    <property type="entry name" value="GATase1_AraC_1"/>
    <property type="match status" value="1"/>
</dbReference>
<accession>A0A6C2D450</accession>
<protein>
    <submittedName>
        <fullName evidence="4">GlxA family transcriptional regulator</fullName>
    </submittedName>
</protein>
<dbReference type="InterPro" id="IPR009057">
    <property type="entry name" value="Homeodomain-like_sf"/>
</dbReference>
<dbReference type="AlphaFoldDB" id="A0A6C2D450"/>
<dbReference type="SUPFAM" id="SSF46689">
    <property type="entry name" value="Homeodomain-like"/>
    <property type="match status" value="2"/>
</dbReference>
<keyword evidence="1" id="KW-0805">Transcription regulation</keyword>
<dbReference type="PANTHER" id="PTHR43130">
    <property type="entry name" value="ARAC-FAMILY TRANSCRIPTIONAL REGULATOR"/>
    <property type="match status" value="1"/>
</dbReference>
<sequence>MTRDIALLVYPGFQILDAAGPLSAFEAASAFVPGSYRLAVIAREAGPVSSSCGAMLLARAFDPADDIDTLIVAGGDGVDAASGCAVTVDFVGNSSEARRRIASVCSGAYLLASAGLLEGRRATTHWRRSRDFAQRFPEVKLEEDRIFTRDGKVWTSAGISAGIDLALALITEDLGEAVARQVARQLVVYYRRPGGQSQFSEMAEMQRAGSRFDTLLDYVRSHLQDRLDVDELAGWACMSARHFSRCFSEEMGVTPARAVERLRVEAATAALESGCGSVQEVARTCGFGDPERMRRAFIRTLGVPPSARRRSTA</sequence>
<keyword evidence="5" id="KW-1185">Reference proteome</keyword>
<dbReference type="RefSeq" id="WP_148577742.1">
    <property type="nucleotide sequence ID" value="NZ_SDKK01000003.1"/>
</dbReference>
<name>A0A6C2D450_9RHOO</name>
<dbReference type="Gene3D" id="3.40.50.880">
    <property type="match status" value="1"/>
</dbReference>